<dbReference type="GO" id="GO:0004252">
    <property type="term" value="F:serine-type endopeptidase activity"/>
    <property type="evidence" value="ECO:0007669"/>
    <property type="project" value="TreeGrafter"/>
</dbReference>
<evidence type="ECO:0000256" key="3">
    <source>
        <dbReference type="ARBA" id="ARBA00022729"/>
    </source>
</evidence>
<evidence type="ECO:0000256" key="2">
    <source>
        <dbReference type="ARBA" id="ARBA00022670"/>
    </source>
</evidence>
<dbReference type="Gene3D" id="3.40.50.1820">
    <property type="entry name" value="alpha/beta hydrolase"/>
    <property type="match status" value="1"/>
</dbReference>
<keyword evidence="3" id="KW-0732">Signal</keyword>
<sequence>MLKRILLAAFFLMPMGLIAQNRLTPNLLWEMGRVGGGLVSPDGKQVLYTVRNYELQENRGYTSAYVMPIAGGEAKKINIDGSPNSLAWRPDGAKITFLRKGQLFEVNVEGDGLQLVSEQTGIIAYHYSANMNTLAFAKEVKLRKNTKELYPDLPKAEALVIDDLMYRHWDHWSDDKHNHVFVAPYSNGKIDDSKSTDIMKGELFDTPTTPFGGGEDFALSPDGKMVAYVCKKKTGKEYAISTNTDIYLYNIGEGTTQNLTKGMLGYDTQPSFSANGKQIAWLSMEHDGYESDKNDIYIYDFASAQKSKLTGDYDETVSSFIWKNDGKGLYFLAGVNATYQLFEAKFPRKGYQEFTASNIRQITEGDHNYKSLHQAGKSLIGLKQNMSMSNELFKVDIKKGKETQLTFINKHIYDRIKLGKVEKRWIPTSDGKKMLTWVIYPPNFDPNKKYPALLYCQGGPQSAVSQFFSFRWNFQLMAANDYIIVAPNRRGLPSFGTEWNEAISGDWGGQPMKDYFSAIDAVSAEPYVDEDRLGAIGASYGGYSVYMLAGIHQKRFKTFISHCGLFDLKSWYGTTEELFFANWDIGGPYWENPQPIAYQKFSPSDYVQNWDTPILVIHGGKDFRVPESQGMQAFQAAQLKGIHSRFLYFPNEGHWVLSPQNGIIWHTEFFKWLDETLK</sequence>
<gene>
    <name evidence="7" type="ORF">FUAX_20790</name>
</gene>
<evidence type="ECO:0000256" key="5">
    <source>
        <dbReference type="ARBA" id="ARBA00022825"/>
    </source>
</evidence>
<dbReference type="GO" id="GO:0006508">
    <property type="term" value="P:proteolysis"/>
    <property type="evidence" value="ECO:0007669"/>
    <property type="project" value="UniProtKB-KW"/>
</dbReference>
<dbReference type="SUPFAM" id="SSF53474">
    <property type="entry name" value="alpha/beta-Hydrolases"/>
    <property type="match status" value="1"/>
</dbReference>
<keyword evidence="8" id="KW-1185">Reference proteome</keyword>
<keyword evidence="2" id="KW-0645">Protease</keyword>
<dbReference type="KEGG" id="fax:FUAX_20790"/>
<dbReference type="PANTHER" id="PTHR42776:SF13">
    <property type="entry name" value="DIPEPTIDYL-PEPTIDASE 5"/>
    <property type="match status" value="1"/>
</dbReference>
<evidence type="ECO:0000259" key="6">
    <source>
        <dbReference type="Pfam" id="PF00326"/>
    </source>
</evidence>
<evidence type="ECO:0000256" key="1">
    <source>
        <dbReference type="ARBA" id="ARBA00010040"/>
    </source>
</evidence>
<protein>
    <submittedName>
        <fullName evidence="7">Peptidase S9</fullName>
    </submittedName>
</protein>
<dbReference type="AlphaFoldDB" id="A0AAU9CRR9"/>
<keyword evidence="4" id="KW-0378">Hydrolase</keyword>
<dbReference type="InterPro" id="IPR011042">
    <property type="entry name" value="6-blade_b-propeller_TolB-like"/>
</dbReference>
<accession>A0AAU9CRR9</accession>
<name>A0AAU9CRR9_9BACT</name>
<comment type="similarity">
    <text evidence="1">Belongs to the peptidase S9C family.</text>
</comment>
<dbReference type="SUPFAM" id="SSF82171">
    <property type="entry name" value="DPP6 N-terminal domain-like"/>
    <property type="match status" value="1"/>
</dbReference>
<dbReference type="RefSeq" id="WP_338391245.1">
    <property type="nucleotide sequence ID" value="NZ_AP025314.1"/>
</dbReference>
<dbReference type="InterPro" id="IPR001375">
    <property type="entry name" value="Peptidase_S9_cat"/>
</dbReference>
<dbReference type="InterPro" id="IPR029058">
    <property type="entry name" value="AB_hydrolase_fold"/>
</dbReference>
<evidence type="ECO:0000313" key="7">
    <source>
        <dbReference type="EMBL" id="BDD09647.1"/>
    </source>
</evidence>
<evidence type="ECO:0000313" key="8">
    <source>
        <dbReference type="Proteomes" id="UP001348817"/>
    </source>
</evidence>
<dbReference type="Gene3D" id="2.120.10.30">
    <property type="entry name" value="TolB, C-terminal domain"/>
    <property type="match status" value="2"/>
</dbReference>
<keyword evidence="5" id="KW-0720">Serine protease</keyword>
<dbReference type="PANTHER" id="PTHR42776">
    <property type="entry name" value="SERINE PEPTIDASE S9 FAMILY MEMBER"/>
    <property type="match status" value="1"/>
</dbReference>
<proteinExistence type="inferred from homology"/>
<feature type="domain" description="Peptidase S9 prolyl oligopeptidase catalytic" evidence="6">
    <location>
        <begin position="469"/>
        <end position="678"/>
    </location>
</feature>
<reference evidence="7 8" key="1">
    <citation type="submission" date="2021-12" db="EMBL/GenBank/DDBJ databases">
        <title>Genome sequencing of bacteria with rrn-lacking chromosome and rrn-plasmid.</title>
        <authorList>
            <person name="Anda M."/>
            <person name="Iwasaki W."/>
        </authorList>
    </citation>
    <scope>NUCLEOTIDE SEQUENCE [LARGE SCALE GENOMIC DNA]</scope>
    <source>
        <strain evidence="7 8">DSM 100852</strain>
    </source>
</reference>
<dbReference type="FunFam" id="3.40.50.1820:FF:000028">
    <property type="entry name" value="S9 family peptidase"/>
    <property type="match status" value="1"/>
</dbReference>
<dbReference type="Pfam" id="PF00326">
    <property type="entry name" value="Peptidase_S9"/>
    <property type="match status" value="1"/>
</dbReference>
<dbReference type="InterPro" id="IPR011659">
    <property type="entry name" value="WD40"/>
</dbReference>
<dbReference type="Proteomes" id="UP001348817">
    <property type="component" value="Chromosome"/>
</dbReference>
<evidence type="ECO:0000256" key="4">
    <source>
        <dbReference type="ARBA" id="ARBA00022801"/>
    </source>
</evidence>
<dbReference type="Pfam" id="PF07676">
    <property type="entry name" value="PD40"/>
    <property type="match status" value="2"/>
</dbReference>
<organism evidence="7 8">
    <name type="scientific">Fulvitalea axinellae</name>
    <dbReference type="NCBI Taxonomy" id="1182444"/>
    <lineage>
        <taxon>Bacteria</taxon>
        <taxon>Pseudomonadati</taxon>
        <taxon>Bacteroidota</taxon>
        <taxon>Cytophagia</taxon>
        <taxon>Cytophagales</taxon>
        <taxon>Persicobacteraceae</taxon>
        <taxon>Fulvitalea</taxon>
    </lineage>
</organism>
<dbReference type="EMBL" id="AP025314">
    <property type="protein sequence ID" value="BDD09647.1"/>
    <property type="molecule type" value="Genomic_DNA"/>
</dbReference>